<accession>A0A392QWR9</accession>
<dbReference type="AlphaFoldDB" id="A0A392QWR9"/>
<comment type="caution">
    <text evidence="2">The sequence shown here is derived from an EMBL/GenBank/DDBJ whole genome shotgun (WGS) entry which is preliminary data.</text>
</comment>
<feature type="non-terminal residue" evidence="2">
    <location>
        <position position="170"/>
    </location>
</feature>
<evidence type="ECO:0000256" key="1">
    <source>
        <dbReference type="SAM" id="MobiDB-lite"/>
    </source>
</evidence>
<feature type="region of interest" description="Disordered" evidence="1">
    <location>
        <begin position="16"/>
        <end position="44"/>
    </location>
</feature>
<dbReference type="Proteomes" id="UP000265520">
    <property type="component" value="Unassembled WGS sequence"/>
</dbReference>
<feature type="compositionally biased region" description="Basic and acidic residues" evidence="1">
    <location>
        <begin position="18"/>
        <end position="42"/>
    </location>
</feature>
<feature type="non-terminal residue" evidence="2">
    <location>
        <position position="1"/>
    </location>
</feature>
<sequence length="170" mass="18509">CNEVEGKEEVIALTEFVTTEKHEENPKDKENGGEEARIKGSEPEEEMLLFQSRCNFTFDAIWTLNETASAVHKGKELVVVRKPPPDPPDASPPATTLPRRAPLPPEPPDVGARVVTVLPPPQPPDTGSHGVSSPLATTLLRQVPPLKPPDLGDFGNGKGNQKMEEYLHVI</sequence>
<evidence type="ECO:0000313" key="3">
    <source>
        <dbReference type="Proteomes" id="UP000265520"/>
    </source>
</evidence>
<protein>
    <submittedName>
        <fullName evidence="2">Uncharacterized protein</fullName>
    </submittedName>
</protein>
<proteinExistence type="predicted"/>
<reference evidence="2 3" key="1">
    <citation type="journal article" date="2018" name="Front. Plant Sci.">
        <title>Red Clover (Trifolium pratense) and Zigzag Clover (T. medium) - A Picture of Genomic Similarities and Differences.</title>
        <authorList>
            <person name="Dluhosova J."/>
            <person name="Istvanek J."/>
            <person name="Nedelnik J."/>
            <person name="Repkova J."/>
        </authorList>
    </citation>
    <scope>NUCLEOTIDE SEQUENCE [LARGE SCALE GENOMIC DNA]</scope>
    <source>
        <strain evidence="3">cv. 10/8</strain>
        <tissue evidence="2">Leaf</tissue>
    </source>
</reference>
<feature type="region of interest" description="Disordered" evidence="1">
    <location>
        <begin position="79"/>
        <end position="111"/>
    </location>
</feature>
<name>A0A392QWR9_9FABA</name>
<dbReference type="EMBL" id="LXQA010164769">
    <property type="protein sequence ID" value="MCI28294.1"/>
    <property type="molecule type" value="Genomic_DNA"/>
</dbReference>
<organism evidence="2 3">
    <name type="scientific">Trifolium medium</name>
    <dbReference type="NCBI Taxonomy" id="97028"/>
    <lineage>
        <taxon>Eukaryota</taxon>
        <taxon>Viridiplantae</taxon>
        <taxon>Streptophyta</taxon>
        <taxon>Embryophyta</taxon>
        <taxon>Tracheophyta</taxon>
        <taxon>Spermatophyta</taxon>
        <taxon>Magnoliopsida</taxon>
        <taxon>eudicotyledons</taxon>
        <taxon>Gunneridae</taxon>
        <taxon>Pentapetalae</taxon>
        <taxon>rosids</taxon>
        <taxon>fabids</taxon>
        <taxon>Fabales</taxon>
        <taxon>Fabaceae</taxon>
        <taxon>Papilionoideae</taxon>
        <taxon>50 kb inversion clade</taxon>
        <taxon>NPAAA clade</taxon>
        <taxon>Hologalegina</taxon>
        <taxon>IRL clade</taxon>
        <taxon>Trifolieae</taxon>
        <taxon>Trifolium</taxon>
    </lineage>
</organism>
<evidence type="ECO:0000313" key="2">
    <source>
        <dbReference type="EMBL" id="MCI28294.1"/>
    </source>
</evidence>
<keyword evidence="3" id="KW-1185">Reference proteome</keyword>